<feature type="compositionally biased region" description="Pro residues" evidence="1">
    <location>
        <begin position="59"/>
        <end position="68"/>
    </location>
</feature>
<dbReference type="Proteomes" id="UP000663671">
    <property type="component" value="Chromosome 3"/>
</dbReference>
<dbReference type="EMBL" id="CP069115">
    <property type="protein sequence ID" value="QSS66272.1"/>
    <property type="molecule type" value="Genomic_DNA"/>
</dbReference>
<dbReference type="AlphaFoldDB" id="A0A8A1MNQ7"/>
<organism evidence="2 3">
    <name type="scientific">Ajellomyces capsulatus</name>
    <name type="common">Darling's disease fungus</name>
    <name type="synonym">Histoplasma capsulatum</name>
    <dbReference type="NCBI Taxonomy" id="5037"/>
    <lineage>
        <taxon>Eukaryota</taxon>
        <taxon>Fungi</taxon>
        <taxon>Dikarya</taxon>
        <taxon>Ascomycota</taxon>
        <taxon>Pezizomycotina</taxon>
        <taxon>Eurotiomycetes</taxon>
        <taxon>Eurotiomycetidae</taxon>
        <taxon>Onygenales</taxon>
        <taxon>Ajellomycetaceae</taxon>
        <taxon>Histoplasma</taxon>
    </lineage>
</organism>
<protein>
    <submittedName>
        <fullName evidence="2">Uncharacterized protein</fullName>
    </submittedName>
</protein>
<evidence type="ECO:0000313" key="3">
    <source>
        <dbReference type="Proteomes" id="UP000663671"/>
    </source>
</evidence>
<sequence length="106" mass="11612">MVPPPTPLDCKFGKMSFCDITRSKNPITLGDTVFYTVKIEAPIDPDIIANVVLKGRLRPPAPMQPPTTRPILRSPITTLQPSPPNPFSRTGKFDAIVEWIGAKAQS</sequence>
<evidence type="ECO:0000256" key="1">
    <source>
        <dbReference type="SAM" id="MobiDB-lite"/>
    </source>
</evidence>
<evidence type="ECO:0000313" key="2">
    <source>
        <dbReference type="EMBL" id="QSS66272.1"/>
    </source>
</evidence>
<name>A0A8A1MNQ7_AJECA</name>
<accession>A0A8A1MNQ7</accession>
<dbReference type="VEuPathDB" id="FungiDB:I7I51_07129"/>
<reference evidence="2" key="1">
    <citation type="submission" date="2021-01" db="EMBL/GenBank/DDBJ databases">
        <title>Chromosome-level genome assembly of a human fungal pathogen reveals clustering of transcriptionally co-regulated genes.</title>
        <authorList>
            <person name="Voorhies M."/>
            <person name="Cohen S."/>
            <person name="Shea T.P."/>
            <person name="Petrus S."/>
            <person name="Munoz J.F."/>
            <person name="Poplawski S."/>
            <person name="Goldman W.E."/>
            <person name="Michael T."/>
            <person name="Cuomo C.A."/>
            <person name="Sil A."/>
            <person name="Beyhan S."/>
        </authorList>
    </citation>
    <scope>NUCLEOTIDE SEQUENCE</scope>
    <source>
        <strain evidence="2">WU24</strain>
    </source>
</reference>
<feature type="region of interest" description="Disordered" evidence="1">
    <location>
        <begin position="58"/>
        <end position="89"/>
    </location>
</feature>
<gene>
    <name evidence="2" type="ORF">I7I51_07129</name>
</gene>
<proteinExistence type="predicted"/>
<dbReference type="OrthoDB" id="10542222at2759"/>